<evidence type="ECO:0000256" key="1">
    <source>
        <dbReference type="ARBA" id="ARBA00022737"/>
    </source>
</evidence>
<feature type="domain" description="PDZ" evidence="4">
    <location>
        <begin position="233"/>
        <end position="313"/>
    </location>
</feature>
<dbReference type="InterPro" id="IPR001478">
    <property type="entry name" value="PDZ"/>
</dbReference>
<feature type="domain" description="PDZ" evidence="4">
    <location>
        <begin position="8"/>
        <end position="89"/>
    </location>
</feature>
<evidence type="ECO:0000256" key="2">
    <source>
        <dbReference type="ARBA" id="ARBA00038110"/>
    </source>
</evidence>
<dbReference type="Gene3D" id="2.30.42.10">
    <property type="match status" value="4"/>
</dbReference>
<evidence type="ECO:0000259" key="4">
    <source>
        <dbReference type="PROSITE" id="PS50106"/>
    </source>
</evidence>
<accession>A0ABQ8MC72</accession>
<dbReference type="Proteomes" id="UP000830375">
    <property type="component" value="Unassembled WGS sequence"/>
</dbReference>
<comment type="caution">
    <text evidence="5">The sequence shown here is derived from an EMBL/GenBank/DDBJ whole genome shotgun (WGS) entry which is preliminary data.</text>
</comment>
<reference evidence="5 6" key="1">
    <citation type="submission" date="2022-01" db="EMBL/GenBank/DDBJ databases">
        <title>A high-quality chromosome-level genome assembly of rohu carp, Labeo rohita.</title>
        <authorList>
            <person name="Arick M.A. II"/>
            <person name="Hsu C.-Y."/>
            <person name="Magbanua Z."/>
            <person name="Pechanova O."/>
            <person name="Grover C."/>
            <person name="Miller E."/>
            <person name="Thrash A."/>
            <person name="Ezzel L."/>
            <person name="Alam S."/>
            <person name="Benzie J."/>
            <person name="Hamilton M."/>
            <person name="Karsi A."/>
            <person name="Lawrence M.L."/>
            <person name="Peterson D.G."/>
        </authorList>
    </citation>
    <scope>NUCLEOTIDE SEQUENCE [LARGE SCALE GENOMIC DNA]</scope>
    <source>
        <strain evidence="6">BAU-BD-2019</strain>
        <tissue evidence="5">Blood</tissue>
    </source>
</reference>
<proteinExistence type="inferred from homology"/>
<evidence type="ECO:0000256" key="3">
    <source>
        <dbReference type="SAM" id="MobiDB-lite"/>
    </source>
</evidence>
<feature type="compositionally biased region" description="Basic and acidic residues" evidence="3">
    <location>
        <begin position="455"/>
        <end position="466"/>
    </location>
</feature>
<keyword evidence="1" id="KW-0677">Repeat</keyword>
<feature type="domain" description="PDZ" evidence="4">
    <location>
        <begin position="384"/>
        <end position="421"/>
    </location>
</feature>
<dbReference type="PANTHER" id="PTHR14191">
    <property type="entry name" value="PDZ DOMAIN CONTAINING PROTEIN"/>
    <property type="match status" value="1"/>
</dbReference>
<dbReference type="SMART" id="SM00228">
    <property type="entry name" value="PDZ"/>
    <property type="match status" value="4"/>
</dbReference>
<protein>
    <submittedName>
        <fullName evidence="5">Na(+)/H(+) exchange regulatory cofactor NHE-RF3</fullName>
    </submittedName>
</protein>
<dbReference type="CDD" id="cd06768">
    <property type="entry name" value="PDZ_NHERF-like"/>
    <property type="match status" value="3"/>
</dbReference>
<dbReference type="InterPro" id="IPR036034">
    <property type="entry name" value="PDZ_sf"/>
</dbReference>
<dbReference type="PROSITE" id="PS50106">
    <property type="entry name" value="PDZ"/>
    <property type="match status" value="4"/>
</dbReference>
<gene>
    <name evidence="5" type="ORF">H4Q32_008048</name>
</gene>
<dbReference type="EMBL" id="JACTAM010000009">
    <property type="protein sequence ID" value="KAI2660474.1"/>
    <property type="molecule type" value="Genomic_DNA"/>
</dbReference>
<feature type="domain" description="PDZ" evidence="4">
    <location>
        <begin position="125"/>
        <end position="205"/>
    </location>
</feature>
<comment type="similarity">
    <text evidence="2">Belongs to the NHER family.</text>
</comment>
<keyword evidence="6" id="KW-1185">Reference proteome</keyword>
<dbReference type="PANTHER" id="PTHR14191:SF6">
    <property type="entry name" value="NA(+)_H(+) EXCHANGE REGULATORY COFACTOR NHE-RF3-RELATED"/>
    <property type="match status" value="1"/>
</dbReference>
<sequence>MAGPKPRVITLSKRDGQGYGFFLRVEHGEEGHLIRDLEMRGVAEMAGLKDGDRIIRVNGTFVDNKEHNQVADLVKKSGMTVTLHILGEEAYKSAKAKGVNLADPQLGQSHPTMNGVSAPATKAKLCYLQKSSSGFGFSLKSTKDSRGIFMTEVLSGGVADKAGVKTGDRIVEINSENVESLSHDQTVQKIKAAGDKVMFLLVDEDTDKFFRSKGIRPSVAHATVKHLQHKPRIADMTKKPDGYGFMLREDPKHPGHYLGEIDKGSPAEQAGLKSKDRLAAVNGQEVDHCRHEQVVEKISQQGNKCSLLVLDPETDKMYKLEMRGAPPGYPEHEAEAIPALAVPAPADLEHKPRLCRLEKTAAGFGFHLNGIQGTYGQYIKEDDDIVVEVNGVNVEKIMHEEVVDLIRKSGNTLFLLVADRTAYEYLKARGIPISLQLINNEPSTDDPAPAYAEEDEKKDTESDNERPATPPAQTRSRHQLRTTDSEHTTLLYQQIPPIL</sequence>
<organism evidence="5 6">
    <name type="scientific">Labeo rohita</name>
    <name type="common">Indian major carp</name>
    <name type="synonym">Cyprinus rohita</name>
    <dbReference type="NCBI Taxonomy" id="84645"/>
    <lineage>
        <taxon>Eukaryota</taxon>
        <taxon>Metazoa</taxon>
        <taxon>Chordata</taxon>
        <taxon>Craniata</taxon>
        <taxon>Vertebrata</taxon>
        <taxon>Euteleostomi</taxon>
        <taxon>Actinopterygii</taxon>
        <taxon>Neopterygii</taxon>
        <taxon>Teleostei</taxon>
        <taxon>Ostariophysi</taxon>
        <taxon>Cypriniformes</taxon>
        <taxon>Cyprinidae</taxon>
        <taxon>Labeoninae</taxon>
        <taxon>Labeonini</taxon>
        <taxon>Labeo</taxon>
    </lineage>
</organism>
<dbReference type="InterPro" id="IPR051067">
    <property type="entry name" value="NHER"/>
</dbReference>
<dbReference type="Pfam" id="PF00595">
    <property type="entry name" value="PDZ"/>
    <property type="match status" value="4"/>
</dbReference>
<evidence type="ECO:0000313" key="5">
    <source>
        <dbReference type="EMBL" id="KAI2660474.1"/>
    </source>
</evidence>
<name>A0ABQ8MC72_LABRO</name>
<dbReference type="SUPFAM" id="SSF50156">
    <property type="entry name" value="PDZ domain-like"/>
    <property type="match status" value="4"/>
</dbReference>
<evidence type="ECO:0000313" key="6">
    <source>
        <dbReference type="Proteomes" id="UP000830375"/>
    </source>
</evidence>
<feature type="region of interest" description="Disordered" evidence="3">
    <location>
        <begin position="438"/>
        <end position="499"/>
    </location>
</feature>